<dbReference type="PROSITE" id="PS50109">
    <property type="entry name" value="HIS_KIN"/>
    <property type="match status" value="1"/>
</dbReference>
<dbReference type="GO" id="GO:0000155">
    <property type="term" value="F:phosphorelay sensor kinase activity"/>
    <property type="evidence" value="ECO:0007669"/>
    <property type="project" value="InterPro"/>
</dbReference>
<dbReference type="PANTHER" id="PTHR43711:SF1">
    <property type="entry name" value="HISTIDINE KINASE 1"/>
    <property type="match status" value="1"/>
</dbReference>
<comment type="catalytic activity">
    <reaction evidence="1">
        <text>ATP + protein L-histidine = ADP + protein N-phospho-L-histidine.</text>
        <dbReference type="EC" id="2.7.13.3"/>
    </reaction>
</comment>
<dbReference type="InterPro" id="IPR036890">
    <property type="entry name" value="HATPase_C_sf"/>
</dbReference>
<evidence type="ECO:0000256" key="5">
    <source>
        <dbReference type="ARBA" id="ARBA00022777"/>
    </source>
</evidence>
<keyword evidence="7" id="KW-0812">Transmembrane</keyword>
<keyword evidence="10" id="KW-1185">Reference proteome</keyword>
<dbReference type="OrthoDB" id="9780487at2"/>
<protein>
    <recommendedName>
        <fullName evidence="2">histidine kinase</fullName>
        <ecNumber evidence="2">2.7.13.3</ecNumber>
    </recommendedName>
</protein>
<dbReference type="InterPro" id="IPR003594">
    <property type="entry name" value="HATPase_dom"/>
</dbReference>
<dbReference type="RefSeq" id="WP_105039293.1">
    <property type="nucleotide sequence ID" value="NZ_PPSL01000003.1"/>
</dbReference>
<accession>A0A2S7SVD4</accession>
<proteinExistence type="predicted"/>
<dbReference type="Gene3D" id="3.30.565.10">
    <property type="entry name" value="Histidine kinase-like ATPase, C-terminal domain"/>
    <property type="match status" value="1"/>
</dbReference>
<dbReference type="EC" id="2.7.13.3" evidence="2"/>
<evidence type="ECO:0000313" key="10">
    <source>
        <dbReference type="Proteomes" id="UP000239872"/>
    </source>
</evidence>
<dbReference type="InterPro" id="IPR050736">
    <property type="entry name" value="Sensor_HK_Regulatory"/>
</dbReference>
<dbReference type="InterPro" id="IPR036097">
    <property type="entry name" value="HisK_dim/P_sf"/>
</dbReference>
<dbReference type="EMBL" id="PPSL01000003">
    <property type="protein sequence ID" value="PQJ10565.1"/>
    <property type="molecule type" value="Genomic_DNA"/>
</dbReference>
<dbReference type="Gene3D" id="1.10.287.130">
    <property type="match status" value="1"/>
</dbReference>
<dbReference type="Pfam" id="PF02518">
    <property type="entry name" value="HATPase_c"/>
    <property type="match status" value="1"/>
</dbReference>
<sequence length="349" mass="38468">MVVYDVLSRFPLLKKSYTFKFLSVAFLGVHVPLIGICIYFALSGTRADPFTIIVFILGLTLASTAFTLIVLNKLLDPLKLGKTSLDIYLKERRMPELPVHYEDEAGILLANINKTVEKLDGLVMEKTGVIDLLSHDLRSPLARIIGLSQVQKIDHKAGPDTLYADEIIGECNHALALLTDVLNLLKHEELANRNIPLQKMFVYEIISRSIASLDVQSKTKNITWRIEIDPAQQADLEPTLFTQAIKNVLTNAIKFSIEGGAITIHSKVSGTLLYVAVEDEGIGFDTKDKDLIFNRFTKSGRTGTMGESSTGLGLYLSKKIAQRHGGELIAESGGTDLGATFTFILPYTD</sequence>
<keyword evidence="3" id="KW-0597">Phosphoprotein</keyword>
<evidence type="ECO:0000256" key="1">
    <source>
        <dbReference type="ARBA" id="ARBA00000085"/>
    </source>
</evidence>
<dbReference type="InterPro" id="IPR003661">
    <property type="entry name" value="HisK_dim/P_dom"/>
</dbReference>
<keyword evidence="5" id="KW-0418">Kinase</keyword>
<organism evidence="9 10">
    <name type="scientific">Flavipsychrobacter stenotrophus</name>
    <dbReference type="NCBI Taxonomy" id="2077091"/>
    <lineage>
        <taxon>Bacteria</taxon>
        <taxon>Pseudomonadati</taxon>
        <taxon>Bacteroidota</taxon>
        <taxon>Chitinophagia</taxon>
        <taxon>Chitinophagales</taxon>
        <taxon>Chitinophagaceae</taxon>
        <taxon>Flavipsychrobacter</taxon>
    </lineage>
</organism>
<name>A0A2S7SVD4_9BACT</name>
<keyword evidence="4" id="KW-0808">Transferase</keyword>
<feature type="transmembrane region" description="Helical" evidence="7">
    <location>
        <begin position="50"/>
        <end position="71"/>
    </location>
</feature>
<feature type="transmembrane region" description="Helical" evidence="7">
    <location>
        <begin position="21"/>
        <end position="44"/>
    </location>
</feature>
<dbReference type="PRINTS" id="PR00344">
    <property type="entry name" value="BCTRLSENSOR"/>
</dbReference>
<evidence type="ECO:0000256" key="4">
    <source>
        <dbReference type="ARBA" id="ARBA00022679"/>
    </source>
</evidence>
<dbReference type="InterPro" id="IPR005467">
    <property type="entry name" value="His_kinase_dom"/>
</dbReference>
<dbReference type="CDD" id="cd00082">
    <property type="entry name" value="HisKA"/>
    <property type="match status" value="1"/>
</dbReference>
<dbReference type="SMART" id="SM00388">
    <property type="entry name" value="HisKA"/>
    <property type="match status" value="1"/>
</dbReference>
<dbReference type="AlphaFoldDB" id="A0A2S7SVD4"/>
<dbReference type="CDD" id="cd00075">
    <property type="entry name" value="HATPase"/>
    <property type="match status" value="1"/>
</dbReference>
<reference evidence="9 10" key="1">
    <citation type="submission" date="2018-01" db="EMBL/GenBank/DDBJ databases">
        <title>A novel member of the phylum Bacteroidetes isolated from glacier ice.</title>
        <authorList>
            <person name="Liu Q."/>
            <person name="Xin Y.-H."/>
        </authorList>
    </citation>
    <scope>NUCLEOTIDE SEQUENCE [LARGE SCALE GENOMIC DNA]</scope>
    <source>
        <strain evidence="9 10">RB1R16</strain>
    </source>
</reference>
<evidence type="ECO:0000256" key="7">
    <source>
        <dbReference type="SAM" id="Phobius"/>
    </source>
</evidence>
<dbReference type="SUPFAM" id="SSF55874">
    <property type="entry name" value="ATPase domain of HSP90 chaperone/DNA topoisomerase II/histidine kinase"/>
    <property type="match status" value="1"/>
</dbReference>
<dbReference type="SMART" id="SM00387">
    <property type="entry name" value="HATPase_c"/>
    <property type="match status" value="1"/>
</dbReference>
<dbReference type="PANTHER" id="PTHR43711">
    <property type="entry name" value="TWO-COMPONENT HISTIDINE KINASE"/>
    <property type="match status" value="1"/>
</dbReference>
<keyword evidence="7" id="KW-0472">Membrane</keyword>
<evidence type="ECO:0000256" key="3">
    <source>
        <dbReference type="ARBA" id="ARBA00022553"/>
    </source>
</evidence>
<dbReference type="SUPFAM" id="SSF47384">
    <property type="entry name" value="Homodimeric domain of signal transducing histidine kinase"/>
    <property type="match status" value="1"/>
</dbReference>
<keyword evidence="6" id="KW-0902">Two-component regulatory system</keyword>
<dbReference type="Pfam" id="PF00512">
    <property type="entry name" value="HisKA"/>
    <property type="match status" value="1"/>
</dbReference>
<evidence type="ECO:0000313" key="9">
    <source>
        <dbReference type="EMBL" id="PQJ10565.1"/>
    </source>
</evidence>
<dbReference type="InterPro" id="IPR004358">
    <property type="entry name" value="Sig_transdc_His_kin-like_C"/>
</dbReference>
<comment type="caution">
    <text evidence="9">The sequence shown here is derived from an EMBL/GenBank/DDBJ whole genome shotgun (WGS) entry which is preliminary data.</text>
</comment>
<dbReference type="Proteomes" id="UP000239872">
    <property type="component" value="Unassembled WGS sequence"/>
</dbReference>
<feature type="domain" description="Histidine kinase" evidence="8">
    <location>
        <begin position="132"/>
        <end position="349"/>
    </location>
</feature>
<keyword evidence="7" id="KW-1133">Transmembrane helix</keyword>
<evidence type="ECO:0000256" key="2">
    <source>
        <dbReference type="ARBA" id="ARBA00012438"/>
    </source>
</evidence>
<gene>
    <name evidence="9" type="ORF">CJD36_011360</name>
</gene>
<evidence type="ECO:0000256" key="6">
    <source>
        <dbReference type="ARBA" id="ARBA00023012"/>
    </source>
</evidence>
<evidence type="ECO:0000259" key="8">
    <source>
        <dbReference type="PROSITE" id="PS50109"/>
    </source>
</evidence>